<protein>
    <submittedName>
        <fullName evidence="2">Uncharacterized protein</fullName>
    </submittedName>
</protein>
<feature type="region of interest" description="Disordered" evidence="1">
    <location>
        <begin position="179"/>
        <end position="232"/>
    </location>
</feature>
<gene>
    <name evidence="2" type="ORF">BDK51DRAFT_37824</name>
</gene>
<organism evidence="2 3">
    <name type="scientific">Blyttiomyces helicus</name>
    <dbReference type="NCBI Taxonomy" id="388810"/>
    <lineage>
        <taxon>Eukaryota</taxon>
        <taxon>Fungi</taxon>
        <taxon>Fungi incertae sedis</taxon>
        <taxon>Chytridiomycota</taxon>
        <taxon>Chytridiomycota incertae sedis</taxon>
        <taxon>Chytridiomycetes</taxon>
        <taxon>Chytridiomycetes incertae sedis</taxon>
        <taxon>Blyttiomyces</taxon>
    </lineage>
</organism>
<evidence type="ECO:0000313" key="2">
    <source>
        <dbReference type="EMBL" id="RKO84488.1"/>
    </source>
</evidence>
<accession>A0A4P9W1A2</accession>
<reference evidence="3" key="1">
    <citation type="journal article" date="2018" name="Nat. Microbiol.">
        <title>Leveraging single-cell genomics to expand the fungal tree of life.</title>
        <authorList>
            <person name="Ahrendt S.R."/>
            <person name="Quandt C.A."/>
            <person name="Ciobanu D."/>
            <person name="Clum A."/>
            <person name="Salamov A."/>
            <person name="Andreopoulos B."/>
            <person name="Cheng J.F."/>
            <person name="Woyke T."/>
            <person name="Pelin A."/>
            <person name="Henrissat B."/>
            <person name="Reynolds N.K."/>
            <person name="Benny G.L."/>
            <person name="Smith M.E."/>
            <person name="James T.Y."/>
            <person name="Grigoriev I.V."/>
        </authorList>
    </citation>
    <scope>NUCLEOTIDE SEQUENCE [LARGE SCALE GENOMIC DNA]</scope>
</reference>
<keyword evidence="3" id="KW-1185">Reference proteome</keyword>
<feature type="region of interest" description="Disordered" evidence="1">
    <location>
        <begin position="1"/>
        <end position="39"/>
    </location>
</feature>
<dbReference type="EMBL" id="ML000042">
    <property type="protein sequence ID" value="RKO84488.1"/>
    <property type="molecule type" value="Genomic_DNA"/>
</dbReference>
<dbReference type="Proteomes" id="UP000269721">
    <property type="component" value="Unassembled WGS sequence"/>
</dbReference>
<evidence type="ECO:0000256" key="1">
    <source>
        <dbReference type="SAM" id="MobiDB-lite"/>
    </source>
</evidence>
<evidence type="ECO:0000313" key="3">
    <source>
        <dbReference type="Proteomes" id="UP000269721"/>
    </source>
</evidence>
<proteinExistence type="predicted"/>
<dbReference type="AlphaFoldDB" id="A0A4P9W1A2"/>
<feature type="compositionally biased region" description="Basic and acidic residues" evidence="1">
    <location>
        <begin position="187"/>
        <end position="201"/>
    </location>
</feature>
<feature type="compositionally biased region" description="Low complexity" evidence="1">
    <location>
        <begin position="24"/>
        <end position="39"/>
    </location>
</feature>
<name>A0A4P9W1A2_9FUNG</name>
<sequence length="357" mass="38060">MSAPTTSRAGQRLEGTPAAPCPADPASAGSAGSGGSAATAASAASAAAPAPAGSGRLVWELVHVLHVPSVLAAGPAAAVEPAPADAAASSGVCIERRVVSNQRGRLHGGSAAVVNDERARVGSTGASLRRRRWGGRKGRCVGEARRPCAIPESRPWDHYPQIRESIWRRKMRMIRKGYPQVKVMPDVPRRGTAQKDLERSRRPPPGRASDVQLGTEREEEVPNTSRPAPHSPTDRWWECPICEWEEEEGPAPSEVPRREPEGALLEPTKASKANLKRFTGFTYVGALLNVVVKLGLDVQATETGLVQPLRDKKKALDFASVLWVHKNELGVLVSKKGGVLHDPVTSTDSARDLADEG</sequence>